<accession>A0A9W8ZRW9</accession>
<dbReference type="EMBL" id="JANVFS010000056">
    <property type="protein sequence ID" value="KAJ4464766.1"/>
    <property type="molecule type" value="Genomic_DNA"/>
</dbReference>
<feature type="compositionally biased region" description="Polar residues" evidence="1">
    <location>
        <begin position="1"/>
        <end position="18"/>
    </location>
</feature>
<proteinExistence type="predicted"/>
<sequence>MTRSASTRDTTPTQSAGSDISIPYDPPWVTFASREQQEIQRNVLGRLEYSFEHVGLLPPKDKDVDRERSRTNNTVKEGLHELNVGSIIPKLHKKNDILSPVPADAFFMLLPLWPADTDIHSQRLSPFDIPSIPAESRKYLLIFYKSLQVEQSSKGSSIYDSRLKILLPGFRAIARQVSYQELQGTGIRIPEQGISVNGPLEDAFTQMPGLRDTGSGSGLGTSPSVPVSDSQLCVIASCYSRDVGLEFDPEALIELGLCRILGSKGDTNADEKNSLPARMDEEQFDAERSMTVKLTPIGNAVMEMVWVGGLALTSFGS</sequence>
<name>A0A9W8ZRW9_9AGAR</name>
<comment type="caution">
    <text evidence="2">The sequence shown here is derived from an EMBL/GenBank/DDBJ whole genome shotgun (WGS) entry which is preliminary data.</text>
</comment>
<dbReference type="AlphaFoldDB" id="A0A9W8ZRW9"/>
<dbReference type="Proteomes" id="UP001150238">
    <property type="component" value="Unassembled WGS sequence"/>
</dbReference>
<evidence type="ECO:0000313" key="2">
    <source>
        <dbReference type="EMBL" id="KAJ4464766.1"/>
    </source>
</evidence>
<reference evidence="2" key="1">
    <citation type="submission" date="2022-08" db="EMBL/GenBank/DDBJ databases">
        <authorList>
            <consortium name="DOE Joint Genome Institute"/>
            <person name="Min B."/>
            <person name="Riley R."/>
            <person name="Sierra-Patev S."/>
            <person name="Naranjo-Ortiz M."/>
            <person name="Looney B."/>
            <person name="Konkel Z."/>
            <person name="Slot J.C."/>
            <person name="Sakamoto Y."/>
            <person name="Steenwyk J.L."/>
            <person name="Rokas A."/>
            <person name="Carro J."/>
            <person name="Camarero S."/>
            <person name="Ferreira P."/>
            <person name="Molpeceres G."/>
            <person name="Ruiz-Duenas F.J."/>
            <person name="Serrano A."/>
            <person name="Henrissat B."/>
            <person name="Drula E."/>
            <person name="Hughes K.W."/>
            <person name="Mata J.L."/>
            <person name="Ishikawa N.K."/>
            <person name="Vargas-Isla R."/>
            <person name="Ushijima S."/>
            <person name="Smith C.A."/>
            <person name="Ahrendt S."/>
            <person name="Andreopoulos W."/>
            <person name="He G."/>
            <person name="Labutti K."/>
            <person name="Lipzen A."/>
            <person name="Ng V."/>
            <person name="Sandor L."/>
            <person name="Barry K."/>
            <person name="Martinez A.T."/>
            <person name="Xiao Y."/>
            <person name="Gibbons J.G."/>
            <person name="Terashima K."/>
            <person name="Hibbett D.S."/>
            <person name="Grigoriev I.V."/>
        </authorList>
    </citation>
    <scope>NUCLEOTIDE SEQUENCE</scope>
    <source>
        <strain evidence="2">Sp2 HRB7682 ss15</strain>
    </source>
</reference>
<evidence type="ECO:0000256" key="1">
    <source>
        <dbReference type="SAM" id="MobiDB-lite"/>
    </source>
</evidence>
<gene>
    <name evidence="2" type="ORF">C8J55DRAFT_441845</name>
</gene>
<feature type="region of interest" description="Disordered" evidence="1">
    <location>
        <begin position="1"/>
        <end position="24"/>
    </location>
</feature>
<evidence type="ECO:0000313" key="3">
    <source>
        <dbReference type="Proteomes" id="UP001150238"/>
    </source>
</evidence>
<reference evidence="2" key="2">
    <citation type="journal article" date="2023" name="Proc. Natl. Acad. Sci. U.S.A.">
        <title>A global phylogenomic analysis of the shiitake genus Lentinula.</title>
        <authorList>
            <person name="Sierra-Patev S."/>
            <person name="Min B."/>
            <person name="Naranjo-Ortiz M."/>
            <person name="Looney B."/>
            <person name="Konkel Z."/>
            <person name="Slot J.C."/>
            <person name="Sakamoto Y."/>
            <person name="Steenwyk J.L."/>
            <person name="Rokas A."/>
            <person name="Carro J."/>
            <person name="Camarero S."/>
            <person name="Ferreira P."/>
            <person name="Molpeceres G."/>
            <person name="Ruiz-Duenas F.J."/>
            <person name="Serrano A."/>
            <person name="Henrissat B."/>
            <person name="Drula E."/>
            <person name="Hughes K.W."/>
            <person name="Mata J.L."/>
            <person name="Ishikawa N.K."/>
            <person name="Vargas-Isla R."/>
            <person name="Ushijima S."/>
            <person name="Smith C.A."/>
            <person name="Donoghue J."/>
            <person name="Ahrendt S."/>
            <person name="Andreopoulos W."/>
            <person name="He G."/>
            <person name="LaButti K."/>
            <person name="Lipzen A."/>
            <person name="Ng V."/>
            <person name="Riley R."/>
            <person name="Sandor L."/>
            <person name="Barry K."/>
            <person name="Martinez A.T."/>
            <person name="Xiao Y."/>
            <person name="Gibbons J.G."/>
            <person name="Terashima K."/>
            <person name="Grigoriev I.V."/>
            <person name="Hibbett D."/>
        </authorList>
    </citation>
    <scope>NUCLEOTIDE SEQUENCE</scope>
    <source>
        <strain evidence="2">Sp2 HRB7682 ss15</strain>
    </source>
</reference>
<organism evidence="2 3">
    <name type="scientific">Lentinula lateritia</name>
    <dbReference type="NCBI Taxonomy" id="40482"/>
    <lineage>
        <taxon>Eukaryota</taxon>
        <taxon>Fungi</taxon>
        <taxon>Dikarya</taxon>
        <taxon>Basidiomycota</taxon>
        <taxon>Agaricomycotina</taxon>
        <taxon>Agaricomycetes</taxon>
        <taxon>Agaricomycetidae</taxon>
        <taxon>Agaricales</taxon>
        <taxon>Marasmiineae</taxon>
        <taxon>Omphalotaceae</taxon>
        <taxon>Lentinula</taxon>
    </lineage>
</organism>
<protein>
    <submittedName>
        <fullName evidence="2">Uncharacterized protein</fullName>
    </submittedName>
</protein>